<comment type="cofactor">
    <cofactor evidence="1">
        <name>Cu cation</name>
        <dbReference type="ChEBI" id="CHEBI:23378"/>
    </cofactor>
</comment>
<dbReference type="Pfam" id="PF07731">
    <property type="entry name" value="Cu-oxidase_2"/>
    <property type="match status" value="1"/>
</dbReference>
<gene>
    <name evidence="19" type="ORF">CJ030_MR4G016098</name>
</gene>
<dbReference type="GO" id="GO:0008447">
    <property type="term" value="F:L-ascorbate oxidase activity"/>
    <property type="evidence" value="ECO:0007669"/>
    <property type="project" value="UniProtKB-EC"/>
</dbReference>
<feature type="domain" description="Plastocyanin-like" evidence="16">
    <location>
        <begin position="174"/>
        <end position="330"/>
    </location>
</feature>
<evidence type="ECO:0000256" key="12">
    <source>
        <dbReference type="ARBA" id="ARBA00023157"/>
    </source>
</evidence>
<feature type="chain" id="PRO_5025408879" description="L-ascorbate oxidase" evidence="15">
    <location>
        <begin position="31"/>
        <end position="581"/>
    </location>
</feature>
<feature type="domain" description="Plastocyanin-like" evidence="17">
    <location>
        <begin position="431"/>
        <end position="557"/>
    </location>
</feature>
<feature type="domain" description="Plastocyanin-like" evidence="18">
    <location>
        <begin position="39"/>
        <end position="159"/>
    </location>
</feature>
<evidence type="ECO:0000313" key="20">
    <source>
        <dbReference type="Proteomes" id="UP000516437"/>
    </source>
</evidence>
<protein>
    <recommendedName>
        <fullName evidence="6">L-ascorbate oxidase</fullName>
        <ecNumber evidence="5">1.10.3.3</ecNumber>
    </recommendedName>
</protein>
<evidence type="ECO:0000259" key="18">
    <source>
        <dbReference type="Pfam" id="PF07732"/>
    </source>
</evidence>
<dbReference type="PANTHER" id="PTHR11709:SF237">
    <property type="entry name" value="L-ASCORBATE OXIDASE"/>
    <property type="match status" value="1"/>
</dbReference>
<evidence type="ECO:0000256" key="4">
    <source>
        <dbReference type="ARBA" id="ARBA00011473"/>
    </source>
</evidence>
<evidence type="ECO:0000256" key="13">
    <source>
        <dbReference type="ARBA" id="ARBA00023180"/>
    </source>
</evidence>
<evidence type="ECO:0000259" key="17">
    <source>
        <dbReference type="Pfam" id="PF07731"/>
    </source>
</evidence>
<keyword evidence="11" id="KW-0186">Copper</keyword>
<evidence type="ECO:0000256" key="15">
    <source>
        <dbReference type="SAM" id="SignalP"/>
    </source>
</evidence>
<dbReference type="GO" id="GO:0005507">
    <property type="term" value="F:copper ion binding"/>
    <property type="evidence" value="ECO:0007669"/>
    <property type="project" value="InterPro"/>
</dbReference>
<dbReference type="AlphaFoldDB" id="A0A6A1VVD4"/>
<evidence type="ECO:0000256" key="14">
    <source>
        <dbReference type="ARBA" id="ARBA00048908"/>
    </source>
</evidence>
<evidence type="ECO:0000256" key="11">
    <source>
        <dbReference type="ARBA" id="ARBA00023008"/>
    </source>
</evidence>
<dbReference type="Gene3D" id="2.60.40.420">
    <property type="entry name" value="Cupredoxins - blue copper proteins"/>
    <property type="match status" value="3"/>
</dbReference>
<organism evidence="19 20">
    <name type="scientific">Morella rubra</name>
    <name type="common">Chinese bayberry</name>
    <dbReference type="NCBI Taxonomy" id="262757"/>
    <lineage>
        <taxon>Eukaryota</taxon>
        <taxon>Viridiplantae</taxon>
        <taxon>Streptophyta</taxon>
        <taxon>Embryophyta</taxon>
        <taxon>Tracheophyta</taxon>
        <taxon>Spermatophyta</taxon>
        <taxon>Magnoliopsida</taxon>
        <taxon>eudicotyledons</taxon>
        <taxon>Gunneridae</taxon>
        <taxon>Pentapetalae</taxon>
        <taxon>rosids</taxon>
        <taxon>fabids</taxon>
        <taxon>Fagales</taxon>
        <taxon>Myricaceae</taxon>
        <taxon>Morella</taxon>
    </lineage>
</organism>
<dbReference type="EC" id="1.10.3.3" evidence="5"/>
<comment type="subcellular location">
    <subcellularLocation>
        <location evidence="2">Secreted</location>
    </subcellularLocation>
</comment>
<keyword evidence="8" id="KW-0479">Metal-binding</keyword>
<dbReference type="InterPro" id="IPR002355">
    <property type="entry name" value="Cu_oxidase_Cu_BS"/>
</dbReference>
<keyword evidence="9" id="KW-0677">Repeat</keyword>
<dbReference type="Proteomes" id="UP000516437">
    <property type="component" value="Chromosome 4"/>
</dbReference>
<comment type="caution">
    <text evidence="19">The sequence shown here is derived from an EMBL/GenBank/DDBJ whole genome shotgun (WGS) entry which is preliminary data.</text>
</comment>
<dbReference type="InterPro" id="IPR008972">
    <property type="entry name" value="Cupredoxin"/>
</dbReference>
<keyword evidence="15" id="KW-0732">Signal</keyword>
<evidence type="ECO:0000256" key="6">
    <source>
        <dbReference type="ARBA" id="ARBA00022095"/>
    </source>
</evidence>
<keyword evidence="20" id="KW-1185">Reference proteome</keyword>
<dbReference type="InterPro" id="IPR017760">
    <property type="entry name" value="L-ascorbate_oxidase_pln"/>
</dbReference>
<dbReference type="PANTHER" id="PTHR11709">
    <property type="entry name" value="MULTI-COPPER OXIDASE"/>
    <property type="match status" value="1"/>
</dbReference>
<keyword evidence="13" id="KW-0325">Glycoprotein</keyword>
<keyword evidence="7" id="KW-0964">Secreted</keyword>
<evidence type="ECO:0000256" key="2">
    <source>
        <dbReference type="ARBA" id="ARBA00004613"/>
    </source>
</evidence>
<dbReference type="GO" id="GO:0005576">
    <property type="term" value="C:extracellular region"/>
    <property type="evidence" value="ECO:0007669"/>
    <property type="project" value="UniProtKB-SubCell"/>
</dbReference>
<reference evidence="19 20" key="1">
    <citation type="journal article" date="2019" name="Plant Biotechnol. J.">
        <title>The red bayberry genome and genetic basis of sex determination.</title>
        <authorList>
            <person name="Jia H.M."/>
            <person name="Jia H.J."/>
            <person name="Cai Q.L."/>
            <person name="Wang Y."/>
            <person name="Zhao H.B."/>
            <person name="Yang W.F."/>
            <person name="Wang G.Y."/>
            <person name="Li Y.H."/>
            <person name="Zhan D.L."/>
            <person name="Shen Y.T."/>
            <person name="Niu Q.F."/>
            <person name="Chang L."/>
            <person name="Qiu J."/>
            <person name="Zhao L."/>
            <person name="Xie H.B."/>
            <person name="Fu W.Y."/>
            <person name="Jin J."/>
            <person name="Li X.W."/>
            <person name="Jiao Y."/>
            <person name="Zhou C.C."/>
            <person name="Tu T."/>
            <person name="Chai C.Y."/>
            <person name="Gao J.L."/>
            <person name="Fan L.J."/>
            <person name="van de Weg E."/>
            <person name="Wang J.Y."/>
            <person name="Gao Z.S."/>
        </authorList>
    </citation>
    <scope>NUCLEOTIDE SEQUENCE [LARGE SCALE GENOMIC DNA]</scope>
    <source>
        <tissue evidence="19">Leaves</tissue>
    </source>
</reference>
<dbReference type="InterPro" id="IPR001117">
    <property type="entry name" value="Cu-oxidase_2nd"/>
</dbReference>
<dbReference type="InterPro" id="IPR011706">
    <property type="entry name" value="Cu-oxidase_C"/>
</dbReference>
<evidence type="ECO:0000256" key="5">
    <source>
        <dbReference type="ARBA" id="ARBA00012301"/>
    </source>
</evidence>
<keyword evidence="10" id="KW-0560">Oxidoreductase</keyword>
<comment type="subunit">
    <text evidence="4">Dimer.</text>
</comment>
<comment type="catalytic activity">
    <reaction evidence="14">
        <text>4 L-ascorbate + O2 = 4 monodehydro-L-ascorbate radical + 2 H2O</text>
        <dbReference type="Rhea" id="RHEA:30243"/>
        <dbReference type="ChEBI" id="CHEBI:15377"/>
        <dbReference type="ChEBI" id="CHEBI:15379"/>
        <dbReference type="ChEBI" id="CHEBI:38290"/>
        <dbReference type="ChEBI" id="CHEBI:59513"/>
        <dbReference type="EC" id="1.10.3.3"/>
    </reaction>
</comment>
<dbReference type="InterPro" id="IPR045087">
    <property type="entry name" value="Cu-oxidase_fam"/>
</dbReference>
<dbReference type="FunFam" id="2.60.40.420:FF:000045">
    <property type="entry name" value="Laccase 2"/>
    <property type="match status" value="1"/>
</dbReference>
<evidence type="ECO:0000256" key="1">
    <source>
        <dbReference type="ARBA" id="ARBA00001935"/>
    </source>
</evidence>
<name>A0A6A1VVD4_9ROSI</name>
<sequence length="581" mass="64814">MVQALHSKSSFFTCLLALSLIAVLSSNVEAVTHRHKWEVNYGYKSPDCYKKLAITINGESPGPTIHAQQGDTIVVELNNALFSENVAVHWHGIRQIGTPWSDGTEAVTQCPIMPGDTFIYKFVVDKSNTMNMQAGTYLYHAHYGMQLTAGLYGFIIVSVPDGVLEPFVYDHDRSIILKDWYHASTYEQATGLSSIPFGWVGEPQSLLINGKGRFNCSLLDSSVCNAKNPECSPYSLTVVPGGRYRLRIGSLASLSAMSFEIEGHNMTVVEADGNYVEPFETKHLYINSGETYSVLVKADQDSSRNYWITANVVGRKPSTPTGLAIFNYYPNHRHKKPPTVPTTGPLWNDTASQLAQSRAIKAHHDFVHSPPPRSDRMIVLLNTQNKINGYYHWSLNNRSLTLPATPYLISLKQNFNGAFDQNPPPDSYDVENYDIYSVHDNVNTTSSNAIYSIKFNSTVDIILQNANSMTTGNSETHPWHMHGHDFWVLGFGNGTKFDMVNDPKGFNLVNPIMKNTVPLYPYGWTALRVRTDNPGVWIFHCHIEPHLFMGMGIVFEAGVEKVGKLPKSIMGCGETKRLINP</sequence>
<dbReference type="InterPro" id="IPR033138">
    <property type="entry name" value="Cu_oxidase_CS"/>
</dbReference>
<dbReference type="OrthoDB" id="2121828at2759"/>
<evidence type="ECO:0000256" key="8">
    <source>
        <dbReference type="ARBA" id="ARBA00022723"/>
    </source>
</evidence>
<dbReference type="CDD" id="cd13893">
    <property type="entry name" value="CuRO_3_AAO"/>
    <property type="match status" value="1"/>
</dbReference>
<feature type="signal peptide" evidence="15">
    <location>
        <begin position="1"/>
        <end position="30"/>
    </location>
</feature>
<accession>A0A6A1VVD4</accession>
<evidence type="ECO:0000313" key="19">
    <source>
        <dbReference type="EMBL" id="KAB1216889.1"/>
    </source>
</evidence>
<dbReference type="PROSITE" id="PS00079">
    <property type="entry name" value="MULTICOPPER_OXIDASE1"/>
    <property type="match status" value="1"/>
</dbReference>
<evidence type="ECO:0000256" key="9">
    <source>
        <dbReference type="ARBA" id="ARBA00022737"/>
    </source>
</evidence>
<dbReference type="NCBIfam" id="TIGR03388">
    <property type="entry name" value="ascorbase"/>
    <property type="match status" value="1"/>
</dbReference>
<dbReference type="Pfam" id="PF00394">
    <property type="entry name" value="Cu-oxidase"/>
    <property type="match status" value="1"/>
</dbReference>
<comment type="similarity">
    <text evidence="3">Belongs to the multicopper oxidase family.</text>
</comment>
<dbReference type="InterPro" id="IPR011707">
    <property type="entry name" value="Cu-oxidase-like_N"/>
</dbReference>
<dbReference type="PROSITE" id="PS00080">
    <property type="entry name" value="MULTICOPPER_OXIDASE2"/>
    <property type="match status" value="1"/>
</dbReference>
<proteinExistence type="inferred from homology"/>
<dbReference type="Pfam" id="PF07732">
    <property type="entry name" value="Cu-oxidase_3"/>
    <property type="match status" value="1"/>
</dbReference>
<evidence type="ECO:0000256" key="7">
    <source>
        <dbReference type="ARBA" id="ARBA00022525"/>
    </source>
</evidence>
<dbReference type="EMBL" id="RXIC02000022">
    <property type="protein sequence ID" value="KAB1216889.1"/>
    <property type="molecule type" value="Genomic_DNA"/>
</dbReference>
<evidence type="ECO:0000259" key="16">
    <source>
        <dbReference type="Pfam" id="PF00394"/>
    </source>
</evidence>
<evidence type="ECO:0000256" key="3">
    <source>
        <dbReference type="ARBA" id="ARBA00010609"/>
    </source>
</evidence>
<dbReference type="SUPFAM" id="SSF49503">
    <property type="entry name" value="Cupredoxins"/>
    <property type="match status" value="3"/>
</dbReference>
<keyword evidence="12" id="KW-1015">Disulfide bond</keyword>
<evidence type="ECO:0000256" key="10">
    <source>
        <dbReference type="ARBA" id="ARBA00023002"/>
    </source>
</evidence>
<dbReference type="InterPro" id="IPR034267">
    <property type="entry name" value="CuRO_3_AAO"/>
</dbReference>